<organism evidence="2 3">
    <name type="scientific">Zhenpiania hominis</name>
    <dbReference type="NCBI Taxonomy" id="2763644"/>
    <lineage>
        <taxon>Bacteria</taxon>
        <taxon>Bacillati</taxon>
        <taxon>Bacillota</taxon>
        <taxon>Clostridia</taxon>
        <taxon>Peptostreptococcales</taxon>
        <taxon>Anaerovoracaceae</taxon>
        <taxon>Zhenpiania</taxon>
    </lineage>
</organism>
<comment type="caution">
    <text evidence="2">The sequence shown here is derived from an EMBL/GenBank/DDBJ whole genome shotgun (WGS) entry which is preliminary data.</text>
</comment>
<dbReference type="RefSeq" id="WP_187301795.1">
    <property type="nucleotide sequence ID" value="NZ_CBCTON010000002.1"/>
</dbReference>
<evidence type="ECO:0000256" key="1">
    <source>
        <dbReference type="SAM" id="MobiDB-lite"/>
    </source>
</evidence>
<name>A0A923NGM3_9FIRM</name>
<accession>A0A923NGM3</accession>
<dbReference type="Proteomes" id="UP000602647">
    <property type="component" value="Unassembled WGS sequence"/>
</dbReference>
<dbReference type="AlphaFoldDB" id="A0A923NGM3"/>
<evidence type="ECO:0000313" key="3">
    <source>
        <dbReference type="Proteomes" id="UP000602647"/>
    </source>
</evidence>
<reference evidence="2" key="1">
    <citation type="submission" date="2020-08" db="EMBL/GenBank/DDBJ databases">
        <title>Genome public.</title>
        <authorList>
            <person name="Liu C."/>
            <person name="Sun Q."/>
        </authorList>
    </citation>
    <scope>NUCLEOTIDE SEQUENCE</scope>
    <source>
        <strain evidence="2">BX12</strain>
    </source>
</reference>
<feature type="region of interest" description="Disordered" evidence="1">
    <location>
        <begin position="64"/>
        <end position="107"/>
    </location>
</feature>
<dbReference type="EMBL" id="JACRYT010000001">
    <property type="protein sequence ID" value="MBC6678633.1"/>
    <property type="molecule type" value="Genomic_DNA"/>
</dbReference>
<keyword evidence="3" id="KW-1185">Reference proteome</keyword>
<evidence type="ECO:0000313" key="2">
    <source>
        <dbReference type="EMBL" id="MBC6678633.1"/>
    </source>
</evidence>
<protein>
    <submittedName>
        <fullName evidence="2">Uncharacterized protein</fullName>
    </submittedName>
</protein>
<gene>
    <name evidence="2" type="ORF">H9L42_02175</name>
</gene>
<proteinExistence type="predicted"/>
<sequence>MNPLALLLLAAAAGGRRMPGPSHGNVSLNMDTLLSQLHGAVNTLEKVSELSHIGTNLSGPVFTGSVPRQVPSSAHIPAPAPTPASFPEDEASPLPPEPSASAPQLPNIDLQSAMQTLGPLISMLSGNQNSK</sequence>